<protein>
    <submittedName>
        <fullName evidence="1">Uncharacterized protein</fullName>
    </submittedName>
</protein>
<dbReference type="AlphaFoldDB" id="A0AAP2G1Q6"/>
<comment type="caution">
    <text evidence="1">The sequence shown here is derived from an EMBL/GenBank/DDBJ whole genome shotgun (WGS) entry which is preliminary data.</text>
</comment>
<reference evidence="1 2" key="1">
    <citation type="submission" date="2021-05" db="EMBL/GenBank/DDBJ databases">
        <authorList>
            <person name="Zhang Z.D."/>
            <person name="Osman G."/>
        </authorList>
    </citation>
    <scope>NUCLEOTIDE SEQUENCE [LARGE SCALE GENOMIC DNA]</scope>
    <source>
        <strain evidence="1 2">KCTC 32217</strain>
    </source>
</reference>
<accession>A0AAP2G1Q6</accession>
<dbReference type="RefSeq" id="WP_213945869.1">
    <property type="nucleotide sequence ID" value="NZ_JAHCMY010000007.1"/>
</dbReference>
<dbReference type="PROSITE" id="PS51257">
    <property type="entry name" value="PROKAR_LIPOPROTEIN"/>
    <property type="match status" value="1"/>
</dbReference>
<sequence>MTRFLLGFLMFGFACSPKPEETEINQGKLEELIVGDFVLEKDLETKYIYDIQVIEEDDVKMVFYKNPISAKKATIYNFHEVYTGKLKYQVAIPWEGPDALKGGATAMFPTGKNSVIALSKNGNVGAYDSLGKKVLEMELDFHLSSHSSDYVSFSSVHGLMGYQNGWLQVGQDPSNVLKNFDPKARLMSS</sequence>
<evidence type="ECO:0000313" key="2">
    <source>
        <dbReference type="Proteomes" id="UP001319104"/>
    </source>
</evidence>
<organism evidence="1 2">
    <name type="scientific">Litoribacter ruber</name>
    <dbReference type="NCBI Taxonomy" id="702568"/>
    <lineage>
        <taxon>Bacteria</taxon>
        <taxon>Pseudomonadati</taxon>
        <taxon>Bacteroidota</taxon>
        <taxon>Cytophagia</taxon>
        <taxon>Cytophagales</taxon>
        <taxon>Cyclobacteriaceae</taxon>
        <taxon>Litoribacter</taxon>
    </lineage>
</organism>
<keyword evidence="2" id="KW-1185">Reference proteome</keyword>
<proteinExistence type="predicted"/>
<name>A0AAP2G1Q6_9BACT</name>
<evidence type="ECO:0000313" key="1">
    <source>
        <dbReference type="EMBL" id="MBS9525019.1"/>
    </source>
</evidence>
<dbReference type="EMBL" id="JAHCMY010000007">
    <property type="protein sequence ID" value="MBS9525019.1"/>
    <property type="molecule type" value="Genomic_DNA"/>
</dbReference>
<gene>
    <name evidence="1" type="ORF">KI659_13450</name>
</gene>
<dbReference type="Proteomes" id="UP001319104">
    <property type="component" value="Unassembled WGS sequence"/>
</dbReference>